<evidence type="ECO:0000256" key="2">
    <source>
        <dbReference type="ARBA" id="ARBA00023140"/>
    </source>
</evidence>
<organism evidence="4 5">
    <name type="scientific">Plutella xylostella</name>
    <name type="common">Diamondback moth</name>
    <name type="synonym">Plutella maculipennis</name>
    <dbReference type="NCBI Taxonomy" id="51655"/>
    <lineage>
        <taxon>Eukaryota</taxon>
        <taxon>Metazoa</taxon>
        <taxon>Ecdysozoa</taxon>
        <taxon>Arthropoda</taxon>
        <taxon>Hexapoda</taxon>
        <taxon>Insecta</taxon>
        <taxon>Pterygota</taxon>
        <taxon>Neoptera</taxon>
        <taxon>Endopterygota</taxon>
        <taxon>Lepidoptera</taxon>
        <taxon>Glossata</taxon>
        <taxon>Ditrysia</taxon>
        <taxon>Yponomeutoidea</taxon>
        <taxon>Plutellidae</taxon>
        <taxon>Plutella</taxon>
    </lineage>
</organism>
<dbReference type="Pfam" id="PF00378">
    <property type="entry name" value="ECH_1"/>
    <property type="match status" value="1"/>
</dbReference>
<dbReference type="SUPFAM" id="SSF52096">
    <property type="entry name" value="ClpP/crotonase"/>
    <property type="match status" value="1"/>
</dbReference>
<dbReference type="GO" id="GO:0005777">
    <property type="term" value="C:peroxisome"/>
    <property type="evidence" value="ECO:0007669"/>
    <property type="project" value="UniProtKB-SubCell"/>
</dbReference>
<dbReference type="InterPro" id="IPR029045">
    <property type="entry name" value="ClpP/crotonase-like_dom_sf"/>
</dbReference>
<name>A0A8S4CX26_PLUXY</name>
<proteinExistence type="predicted"/>
<evidence type="ECO:0000256" key="1">
    <source>
        <dbReference type="ARBA" id="ARBA00004275"/>
    </source>
</evidence>
<keyword evidence="5" id="KW-1185">Reference proteome</keyword>
<dbReference type="Gene3D" id="1.10.12.10">
    <property type="entry name" value="Lyase 2-enoyl-coa Hydratase, Chain A, domain 2"/>
    <property type="match status" value="1"/>
</dbReference>
<dbReference type="KEGG" id="pxy:105393934"/>
<comment type="subcellular location">
    <subcellularLocation>
        <location evidence="1">Peroxisome</location>
    </subcellularLocation>
</comment>
<dbReference type="CDD" id="cd06558">
    <property type="entry name" value="crotonase-like"/>
    <property type="match status" value="1"/>
</dbReference>
<dbReference type="EMBL" id="CAJHNJ030000001">
    <property type="protein sequence ID" value="CAG9087880.1"/>
    <property type="molecule type" value="Genomic_DNA"/>
</dbReference>
<dbReference type="OrthoDB" id="409763at2759"/>
<comment type="caution">
    <text evidence="4">The sequence shown here is derived from an EMBL/GenBank/DDBJ whole genome shotgun (WGS) entry which is preliminary data.</text>
</comment>
<dbReference type="GO" id="GO:0004165">
    <property type="term" value="F:delta(3)-delta(2)-enoyl-CoA isomerase activity"/>
    <property type="evidence" value="ECO:0007669"/>
    <property type="project" value="UniProtKB-ARBA"/>
</dbReference>
<reference evidence="4" key="1">
    <citation type="submission" date="2020-11" db="EMBL/GenBank/DDBJ databases">
        <authorList>
            <person name="Whiteford S."/>
        </authorList>
    </citation>
    <scope>NUCLEOTIDE SEQUENCE</scope>
</reference>
<dbReference type="InterPro" id="IPR014748">
    <property type="entry name" value="Enoyl-CoA_hydra_C"/>
</dbReference>
<protein>
    <submittedName>
        <fullName evidence="4">(diamondback moth) hypothetical protein</fullName>
    </submittedName>
</protein>
<evidence type="ECO:0000256" key="3">
    <source>
        <dbReference type="ARBA" id="ARBA00023235"/>
    </source>
</evidence>
<dbReference type="PANTHER" id="PTHR43684:SF1">
    <property type="entry name" value="ENOYL-COA DELTA ISOMERASE 2"/>
    <property type="match status" value="1"/>
</dbReference>
<dbReference type="InterPro" id="IPR051053">
    <property type="entry name" value="ECH/Chromodomain_protein"/>
</dbReference>
<dbReference type="Proteomes" id="UP000653454">
    <property type="component" value="Unassembled WGS sequence"/>
</dbReference>
<dbReference type="InterPro" id="IPR001753">
    <property type="entry name" value="Enoyl-CoA_hydra/iso"/>
</dbReference>
<dbReference type="Gene3D" id="3.90.226.10">
    <property type="entry name" value="2-enoyl-CoA Hydratase, Chain A, domain 1"/>
    <property type="match status" value="1"/>
</dbReference>
<gene>
    <name evidence="4" type="ORF">PLXY2_LOCUS292</name>
</gene>
<dbReference type="AlphaFoldDB" id="A0A8S4CX26"/>
<evidence type="ECO:0000313" key="5">
    <source>
        <dbReference type="Proteomes" id="UP000653454"/>
    </source>
</evidence>
<sequence>MENCDIIETVMGNIKIVKYNKPKRKNAIDVPMYLKITQILNEAADDDSIAVAVLTGNGDYYSSGNDLSGMSREHSHLDVLKEFIKAFITFPKLLIAIVNGPAVGIAATTLPLCDLVFAAENAFFLTPFSKLGIVAEGCSTLTFPRVMGDRKAIEMLLLNHKMSAQEALECGFVNYLFKPEELQSKVWDKIVEVSKLPKHSIKATKSLIRNNCKDLLQVNDKELQALQNVWDSGEHLSSLQNFMLEKNKSKI</sequence>
<dbReference type="PANTHER" id="PTHR43684">
    <property type="match status" value="1"/>
</dbReference>
<keyword evidence="2" id="KW-0576">Peroxisome</keyword>
<keyword evidence="3" id="KW-0413">Isomerase</keyword>
<accession>A0A8S4CX26</accession>
<evidence type="ECO:0000313" key="4">
    <source>
        <dbReference type="EMBL" id="CAG9087880.1"/>
    </source>
</evidence>